<evidence type="ECO:0000256" key="8">
    <source>
        <dbReference type="ARBA" id="ARBA00023136"/>
    </source>
</evidence>
<feature type="transmembrane region" description="Helical" evidence="11">
    <location>
        <begin position="20"/>
        <end position="43"/>
    </location>
</feature>
<comment type="subcellular location">
    <subcellularLocation>
        <location evidence="1">Cell membrane</location>
        <topology evidence="1">Multi-pass membrane protein</topology>
    </subcellularLocation>
</comment>
<comment type="caution">
    <text evidence="13">The sequence shown here is derived from an EMBL/GenBank/DDBJ whole genome shotgun (WGS) entry which is preliminary data.</text>
</comment>
<evidence type="ECO:0000256" key="6">
    <source>
        <dbReference type="ARBA" id="ARBA00022989"/>
    </source>
</evidence>
<feature type="transmembrane region" description="Helical" evidence="11">
    <location>
        <begin position="115"/>
        <end position="136"/>
    </location>
</feature>
<comment type="similarity">
    <text evidence="2">Belongs to the SHO1 family.</text>
</comment>
<reference evidence="13 14" key="1">
    <citation type="journal article" date="2020" name="ISME J.">
        <title>Uncovering the hidden diversity of litter-decomposition mechanisms in mushroom-forming fungi.</title>
        <authorList>
            <person name="Floudas D."/>
            <person name="Bentzer J."/>
            <person name="Ahren D."/>
            <person name="Johansson T."/>
            <person name="Persson P."/>
            <person name="Tunlid A."/>
        </authorList>
    </citation>
    <scope>NUCLEOTIDE SEQUENCE [LARGE SCALE GENOMIC DNA]</scope>
    <source>
        <strain evidence="13 14">CBS 661.87</strain>
    </source>
</reference>
<name>A0A8H5H7B8_9AGAR</name>
<evidence type="ECO:0000256" key="10">
    <source>
        <dbReference type="SAM" id="MobiDB-lite"/>
    </source>
</evidence>
<evidence type="ECO:0000256" key="3">
    <source>
        <dbReference type="ARBA" id="ARBA00022443"/>
    </source>
</evidence>
<organism evidence="13 14">
    <name type="scientific">Tricholomella constricta</name>
    <dbReference type="NCBI Taxonomy" id="117010"/>
    <lineage>
        <taxon>Eukaryota</taxon>
        <taxon>Fungi</taxon>
        <taxon>Dikarya</taxon>
        <taxon>Basidiomycota</taxon>
        <taxon>Agaricomycotina</taxon>
        <taxon>Agaricomycetes</taxon>
        <taxon>Agaricomycetidae</taxon>
        <taxon>Agaricales</taxon>
        <taxon>Tricholomatineae</taxon>
        <taxon>Lyophyllaceae</taxon>
        <taxon>Tricholomella</taxon>
    </lineage>
</organism>
<dbReference type="GO" id="GO:0030833">
    <property type="term" value="P:regulation of actin filament polymerization"/>
    <property type="evidence" value="ECO:0007669"/>
    <property type="project" value="TreeGrafter"/>
</dbReference>
<dbReference type="PANTHER" id="PTHR15735:SF20">
    <property type="entry name" value="HIGH OSMOLARITY SIGNALING PROTEIN SHO1"/>
    <property type="match status" value="1"/>
</dbReference>
<dbReference type="Gene3D" id="2.30.30.40">
    <property type="entry name" value="SH3 Domains"/>
    <property type="match status" value="1"/>
</dbReference>
<dbReference type="AlphaFoldDB" id="A0A8H5H7B8"/>
<dbReference type="CDD" id="cd11855">
    <property type="entry name" value="SH3_Sho1p"/>
    <property type="match status" value="1"/>
</dbReference>
<dbReference type="Proteomes" id="UP000565441">
    <property type="component" value="Unassembled WGS sequence"/>
</dbReference>
<dbReference type="SMART" id="SM00326">
    <property type="entry name" value="SH3"/>
    <property type="match status" value="1"/>
</dbReference>
<feature type="compositionally biased region" description="Low complexity" evidence="10">
    <location>
        <begin position="228"/>
        <end position="257"/>
    </location>
</feature>
<dbReference type="SUPFAM" id="SSF50044">
    <property type="entry name" value="SH3-domain"/>
    <property type="match status" value="1"/>
</dbReference>
<evidence type="ECO:0000256" key="11">
    <source>
        <dbReference type="SAM" id="Phobius"/>
    </source>
</evidence>
<evidence type="ECO:0000259" key="12">
    <source>
        <dbReference type="PROSITE" id="PS50002"/>
    </source>
</evidence>
<dbReference type="PROSITE" id="PS50002">
    <property type="entry name" value="SH3"/>
    <property type="match status" value="1"/>
</dbReference>
<keyword evidence="6 11" id="KW-1133">Transmembrane helix</keyword>
<sequence length="322" mass="34256">MSQVLPTAHDAAQGRPLSRSYFFLVTLPLAIISWAIALVAQAVVTARIDNGPVGVLWFAIVVQTFLILGIIYGLISSTLPFYHATFSTFSSIVVVFAVIGIDRNVFSPSLPAQKALSAGWFIAAIVDILWVLYFTAEATSPLGRAFSSLGGFEPALHRQKEPPRSIPSVPTNIDAFTYPPQPSGSVIRSDADASRTQRESSAVSADGGAGSHGRTLSGALTDTRVVSTAGTAPTEPAEPQPQQGNEPAAQGSGPAAPGKEEKSYDFRAEALYGYEAQPDDPNELSFKKGDMLEIADKSGKWWEARKSDGTTGIAPSNYLRLL</sequence>
<keyword evidence="14" id="KW-1185">Reference proteome</keyword>
<dbReference type="EMBL" id="JAACJP010000022">
    <property type="protein sequence ID" value="KAF5377950.1"/>
    <property type="molecule type" value="Genomic_DNA"/>
</dbReference>
<keyword evidence="4" id="KW-1003">Cell membrane</keyword>
<evidence type="ECO:0000256" key="4">
    <source>
        <dbReference type="ARBA" id="ARBA00022475"/>
    </source>
</evidence>
<dbReference type="PRINTS" id="PR00452">
    <property type="entry name" value="SH3DOMAIN"/>
</dbReference>
<keyword evidence="5 11" id="KW-0812">Transmembrane</keyword>
<evidence type="ECO:0000313" key="13">
    <source>
        <dbReference type="EMBL" id="KAF5377950.1"/>
    </source>
</evidence>
<dbReference type="GO" id="GO:0005886">
    <property type="term" value="C:plasma membrane"/>
    <property type="evidence" value="ECO:0007669"/>
    <property type="project" value="UniProtKB-SubCell"/>
</dbReference>
<dbReference type="InterPro" id="IPR036028">
    <property type="entry name" value="SH3-like_dom_sf"/>
</dbReference>
<accession>A0A8H5H7B8</accession>
<gene>
    <name evidence="13" type="ORF">D9615_006765</name>
</gene>
<protein>
    <recommendedName>
        <fullName evidence="12">SH3 domain-containing protein</fullName>
    </recommendedName>
</protein>
<dbReference type="InterPro" id="IPR035522">
    <property type="entry name" value="Sho1_SH3"/>
</dbReference>
<evidence type="ECO:0000256" key="7">
    <source>
        <dbReference type="ARBA" id="ARBA00023016"/>
    </source>
</evidence>
<dbReference type="Pfam" id="PF00018">
    <property type="entry name" value="SH3_1"/>
    <property type="match status" value="1"/>
</dbReference>
<feature type="transmembrane region" description="Helical" evidence="11">
    <location>
        <begin position="55"/>
        <end position="75"/>
    </location>
</feature>
<proteinExistence type="inferred from homology"/>
<keyword evidence="8 11" id="KW-0472">Membrane</keyword>
<feature type="transmembrane region" description="Helical" evidence="11">
    <location>
        <begin position="81"/>
        <end position="103"/>
    </location>
</feature>
<keyword evidence="3 9" id="KW-0728">SH3 domain</keyword>
<evidence type="ECO:0000313" key="14">
    <source>
        <dbReference type="Proteomes" id="UP000565441"/>
    </source>
</evidence>
<evidence type="ECO:0000256" key="9">
    <source>
        <dbReference type="PROSITE-ProRule" id="PRU00192"/>
    </source>
</evidence>
<feature type="domain" description="SH3" evidence="12">
    <location>
        <begin position="263"/>
        <end position="322"/>
    </location>
</feature>
<dbReference type="OrthoDB" id="5983572at2759"/>
<feature type="region of interest" description="Disordered" evidence="10">
    <location>
        <begin position="156"/>
        <end position="266"/>
    </location>
</feature>
<dbReference type="InterPro" id="IPR001452">
    <property type="entry name" value="SH3_domain"/>
</dbReference>
<evidence type="ECO:0000256" key="2">
    <source>
        <dbReference type="ARBA" id="ARBA00009739"/>
    </source>
</evidence>
<evidence type="ECO:0000256" key="1">
    <source>
        <dbReference type="ARBA" id="ARBA00004651"/>
    </source>
</evidence>
<keyword evidence="7" id="KW-0346">Stress response</keyword>
<dbReference type="PANTHER" id="PTHR15735">
    <property type="entry name" value="FCH AND DOUBLE SH3 DOMAINS PROTEIN"/>
    <property type="match status" value="1"/>
</dbReference>
<evidence type="ECO:0000256" key="5">
    <source>
        <dbReference type="ARBA" id="ARBA00022692"/>
    </source>
</evidence>
<feature type="compositionally biased region" description="Basic and acidic residues" evidence="10">
    <location>
        <begin position="189"/>
        <end position="198"/>
    </location>
</feature>